<dbReference type="GO" id="GO:0005524">
    <property type="term" value="F:ATP binding"/>
    <property type="evidence" value="ECO:0007669"/>
    <property type="project" value="UniProtKB-KW"/>
</dbReference>
<comment type="function">
    <text evidence="1">Allows the formation of correctly charged Asn-tRNA(Asn) or Gln-tRNA(Gln) through the transamidation of misacylated Asp-tRNA(Asn) or Glu-tRNA(Gln) in organisms which lack either or both of asparaginyl-tRNA or glutaminyl-tRNA synthetases. The reaction takes place in the presence of glutamine and ATP through an activated phospho-Asp-tRNA(Asn) or phospho-Glu-tRNA(Gln).</text>
</comment>
<reference evidence="2 3" key="1">
    <citation type="submission" date="2007-01" db="EMBL/GenBank/DDBJ databases">
        <authorList>
            <person name="Haygood M."/>
            <person name="Podell S."/>
            <person name="Anderson C."/>
            <person name="Hopkinson B."/>
            <person name="Roe K."/>
            <person name="Barbeau K."/>
            <person name="Gaasterland T."/>
            <person name="Ferriera S."/>
            <person name="Johnson J."/>
            <person name="Kravitz S."/>
            <person name="Beeson K."/>
            <person name="Sutton G."/>
            <person name="Rogers Y.-H."/>
            <person name="Friedman R."/>
            <person name="Frazier M."/>
            <person name="Venter J.C."/>
        </authorList>
    </citation>
    <scope>NUCLEOTIDE SEQUENCE [LARGE SCALE GENOMIC DNA]</scope>
    <source>
        <strain evidence="2 3">ATCC 23134</strain>
    </source>
</reference>
<dbReference type="Pfam" id="PF02686">
    <property type="entry name" value="GatC"/>
    <property type="match status" value="1"/>
</dbReference>
<keyword evidence="1" id="KW-0547">Nucleotide-binding</keyword>
<evidence type="ECO:0000256" key="1">
    <source>
        <dbReference type="HAMAP-Rule" id="MF_00122"/>
    </source>
</evidence>
<keyword evidence="2" id="KW-0808">Transferase</keyword>
<name>A1ZXZ3_MICM2</name>
<comment type="catalytic activity">
    <reaction evidence="1">
        <text>L-aspartyl-tRNA(Asn) + L-glutamine + ATP + H2O = L-asparaginyl-tRNA(Asn) + L-glutamate + ADP + phosphate + 2 H(+)</text>
        <dbReference type="Rhea" id="RHEA:14513"/>
        <dbReference type="Rhea" id="RHEA-COMP:9674"/>
        <dbReference type="Rhea" id="RHEA-COMP:9677"/>
        <dbReference type="ChEBI" id="CHEBI:15377"/>
        <dbReference type="ChEBI" id="CHEBI:15378"/>
        <dbReference type="ChEBI" id="CHEBI:29985"/>
        <dbReference type="ChEBI" id="CHEBI:30616"/>
        <dbReference type="ChEBI" id="CHEBI:43474"/>
        <dbReference type="ChEBI" id="CHEBI:58359"/>
        <dbReference type="ChEBI" id="CHEBI:78515"/>
        <dbReference type="ChEBI" id="CHEBI:78516"/>
        <dbReference type="ChEBI" id="CHEBI:456216"/>
    </reaction>
</comment>
<protein>
    <recommendedName>
        <fullName evidence="1">Aspartyl/glutamyl-tRNA(Asn/Gln) amidotransferase subunit C</fullName>
        <shortName evidence="1">Asp/Glu-ADT subunit C</shortName>
        <ecNumber evidence="1">6.3.5.-</ecNumber>
    </recommendedName>
</protein>
<dbReference type="RefSeq" id="WP_002704217.1">
    <property type="nucleotide sequence ID" value="NZ_AAWS01000062.1"/>
</dbReference>
<dbReference type="Proteomes" id="UP000004095">
    <property type="component" value="Unassembled WGS sequence"/>
</dbReference>
<accession>A1ZXZ3</accession>
<dbReference type="PANTHER" id="PTHR15004:SF0">
    <property type="entry name" value="GLUTAMYL-TRNA(GLN) AMIDOTRANSFERASE SUBUNIT C, MITOCHONDRIAL"/>
    <property type="match status" value="1"/>
</dbReference>
<dbReference type="HAMAP" id="MF_00122">
    <property type="entry name" value="GatC"/>
    <property type="match status" value="1"/>
</dbReference>
<dbReference type="EMBL" id="AAWS01000062">
    <property type="protein sequence ID" value="EAY24730.1"/>
    <property type="molecule type" value="Genomic_DNA"/>
</dbReference>
<dbReference type="GO" id="GO:0016740">
    <property type="term" value="F:transferase activity"/>
    <property type="evidence" value="ECO:0007669"/>
    <property type="project" value="UniProtKB-KW"/>
</dbReference>
<dbReference type="InterPro" id="IPR036113">
    <property type="entry name" value="Asp/Glu-ADT_sf_sub_c"/>
</dbReference>
<keyword evidence="1 2" id="KW-0436">Ligase</keyword>
<evidence type="ECO:0000313" key="3">
    <source>
        <dbReference type="Proteomes" id="UP000004095"/>
    </source>
</evidence>
<dbReference type="GO" id="GO:0070681">
    <property type="term" value="P:glutaminyl-tRNAGln biosynthesis via transamidation"/>
    <property type="evidence" value="ECO:0007669"/>
    <property type="project" value="TreeGrafter"/>
</dbReference>
<evidence type="ECO:0000313" key="2">
    <source>
        <dbReference type="EMBL" id="EAY24730.1"/>
    </source>
</evidence>
<organism evidence="2 3">
    <name type="scientific">Microscilla marina ATCC 23134</name>
    <dbReference type="NCBI Taxonomy" id="313606"/>
    <lineage>
        <taxon>Bacteria</taxon>
        <taxon>Pseudomonadati</taxon>
        <taxon>Bacteroidota</taxon>
        <taxon>Cytophagia</taxon>
        <taxon>Cytophagales</taxon>
        <taxon>Microscillaceae</taxon>
        <taxon>Microscilla</taxon>
    </lineage>
</organism>
<sequence length="103" mass="11497">MNPNSQPNVDRQTLHKIAQLARLDISATEEEAVLSDLNQILDWVEKLKELDTEGVEPLRFMSGEVNNLREDSPNNALDKSAALKLAPKADQDHVLVPKVLNND</sequence>
<comment type="subunit">
    <text evidence="1">Heterotrimer of A, B and C subunits.</text>
</comment>
<dbReference type="Gene3D" id="1.10.20.60">
    <property type="entry name" value="Glu-tRNAGln amidotransferase C subunit, N-terminal domain"/>
    <property type="match status" value="1"/>
</dbReference>
<dbReference type="EC" id="6.3.5.-" evidence="1"/>
<dbReference type="GO" id="GO:0006450">
    <property type="term" value="P:regulation of translational fidelity"/>
    <property type="evidence" value="ECO:0007669"/>
    <property type="project" value="InterPro"/>
</dbReference>
<keyword evidence="3" id="KW-1185">Reference proteome</keyword>
<keyword evidence="1" id="KW-0067">ATP-binding</keyword>
<dbReference type="InterPro" id="IPR003837">
    <property type="entry name" value="GatC"/>
</dbReference>
<dbReference type="SUPFAM" id="SSF141000">
    <property type="entry name" value="Glu-tRNAGln amidotransferase C subunit"/>
    <property type="match status" value="1"/>
</dbReference>
<dbReference type="GO" id="GO:0050567">
    <property type="term" value="F:glutaminyl-tRNA synthase (glutamine-hydrolyzing) activity"/>
    <property type="evidence" value="ECO:0007669"/>
    <property type="project" value="UniProtKB-UniRule"/>
</dbReference>
<keyword evidence="1" id="KW-0648">Protein biosynthesis</keyword>
<dbReference type="AlphaFoldDB" id="A1ZXZ3"/>
<dbReference type="eggNOG" id="COG0721">
    <property type="taxonomic scope" value="Bacteria"/>
</dbReference>
<comment type="caution">
    <text evidence="2">The sequence shown here is derived from an EMBL/GenBank/DDBJ whole genome shotgun (WGS) entry which is preliminary data.</text>
</comment>
<dbReference type="NCBIfam" id="TIGR00135">
    <property type="entry name" value="gatC"/>
    <property type="match status" value="1"/>
</dbReference>
<dbReference type="GO" id="GO:0006412">
    <property type="term" value="P:translation"/>
    <property type="evidence" value="ECO:0007669"/>
    <property type="project" value="UniProtKB-UniRule"/>
</dbReference>
<proteinExistence type="inferred from homology"/>
<dbReference type="PANTHER" id="PTHR15004">
    <property type="entry name" value="GLUTAMYL-TRNA(GLN) AMIDOTRANSFERASE SUBUNIT C, MITOCHONDRIAL"/>
    <property type="match status" value="1"/>
</dbReference>
<comment type="catalytic activity">
    <reaction evidence="1">
        <text>L-glutamyl-tRNA(Gln) + L-glutamine + ATP + H2O = L-glutaminyl-tRNA(Gln) + L-glutamate + ADP + phosphate + H(+)</text>
        <dbReference type="Rhea" id="RHEA:17521"/>
        <dbReference type="Rhea" id="RHEA-COMP:9681"/>
        <dbReference type="Rhea" id="RHEA-COMP:9684"/>
        <dbReference type="ChEBI" id="CHEBI:15377"/>
        <dbReference type="ChEBI" id="CHEBI:15378"/>
        <dbReference type="ChEBI" id="CHEBI:29985"/>
        <dbReference type="ChEBI" id="CHEBI:30616"/>
        <dbReference type="ChEBI" id="CHEBI:43474"/>
        <dbReference type="ChEBI" id="CHEBI:58359"/>
        <dbReference type="ChEBI" id="CHEBI:78520"/>
        <dbReference type="ChEBI" id="CHEBI:78521"/>
        <dbReference type="ChEBI" id="CHEBI:456216"/>
    </reaction>
</comment>
<gene>
    <name evidence="1" type="primary">gatC</name>
    <name evidence="2" type="ORF">M23134_05532</name>
</gene>
<dbReference type="OrthoDB" id="9813938at2"/>
<comment type="similarity">
    <text evidence="1">Belongs to the GatC family.</text>
</comment>
<dbReference type="GO" id="GO:0050566">
    <property type="term" value="F:asparaginyl-tRNA synthase (glutamine-hydrolyzing) activity"/>
    <property type="evidence" value="ECO:0007669"/>
    <property type="project" value="RHEA"/>
</dbReference>